<dbReference type="GO" id="GO:0004315">
    <property type="term" value="F:3-oxoacyl-[acyl-carrier-protein] synthase activity"/>
    <property type="evidence" value="ECO:0007669"/>
    <property type="project" value="InterPro"/>
</dbReference>
<dbReference type="SUPFAM" id="SSF55048">
    <property type="entry name" value="Probable ACP-binding domain of malonyl-CoA ACP transacylase"/>
    <property type="match status" value="1"/>
</dbReference>
<dbReference type="Gene3D" id="3.40.366.10">
    <property type="entry name" value="Malonyl-Coenzyme A Acyl Carrier Protein, domain 2"/>
    <property type="match status" value="1"/>
</dbReference>
<dbReference type="InterPro" id="IPR020841">
    <property type="entry name" value="PKS_Beta-ketoAc_synthase_dom"/>
</dbReference>
<keyword evidence="6" id="KW-0677">Repeat</keyword>
<reference evidence="18 19" key="1">
    <citation type="journal article" date="2012" name="J. Bacteriol.">
        <title>Genome sequence of the bacterium Streptomyces davawensis JCM 4913 and heterologous production of the unique antibiotic roseoflavin.</title>
        <authorList>
            <person name="Jankowitsch F."/>
            <person name="Schwarz J."/>
            <person name="Ruckert C."/>
            <person name="Gust B."/>
            <person name="Szczepanowski R."/>
            <person name="Blom J."/>
            <person name="Pelzer S."/>
            <person name="Kalinowski J."/>
            <person name="Mack M."/>
        </authorList>
    </citation>
    <scope>NUCLEOTIDE SEQUENCE [LARGE SCALE GENOMIC DNA]</scope>
    <source>
        <strain evidence="19">DSM 101723 / JCM 4913 / KCC S-0913 / 768</strain>
    </source>
</reference>
<evidence type="ECO:0000256" key="2">
    <source>
        <dbReference type="ARBA" id="ARBA00006432"/>
    </source>
</evidence>
<dbReference type="Gene3D" id="3.40.47.10">
    <property type="match status" value="1"/>
</dbReference>
<dbReference type="Gene3D" id="3.30.300.30">
    <property type="match status" value="1"/>
</dbReference>
<dbReference type="InterPro" id="IPR001227">
    <property type="entry name" value="Ac_transferase_dom_sf"/>
</dbReference>
<protein>
    <submittedName>
        <fullName evidence="18">Uncharacterized protein</fullName>
    </submittedName>
</protein>
<dbReference type="InterPro" id="IPR057326">
    <property type="entry name" value="KR_dom"/>
</dbReference>
<dbReference type="SMART" id="SM00822">
    <property type="entry name" value="PKS_KR"/>
    <property type="match status" value="1"/>
</dbReference>
<dbReference type="InterPro" id="IPR016039">
    <property type="entry name" value="Thiolase-like"/>
</dbReference>
<feature type="region of interest" description="C-terminal hotdog fold" evidence="13">
    <location>
        <begin position="1717"/>
        <end position="1863"/>
    </location>
</feature>
<dbReference type="InterPro" id="IPR009081">
    <property type="entry name" value="PP-bd_ACP"/>
</dbReference>
<evidence type="ECO:0000259" key="17">
    <source>
        <dbReference type="PROSITE" id="PS52019"/>
    </source>
</evidence>
<evidence type="ECO:0000313" key="19">
    <source>
        <dbReference type="Proteomes" id="UP000008043"/>
    </source>
</evidence>
<keyword evidence="7" id="KW-0276">Fatty acid metabolism</keyword>
<dbReference type="InterPro" id="IPR040097">
    <property type="entry name" value="FAAL/FAAC"/>
</dbReference>
<dbReference type="SMART" id="SM00826">
    <property type="entry name" value="PKS_DH"/>
    <property type="match status" value="1"/>
</dbReference>
<dbReference type="SUPFAM" id="SSF53901">
    <property type="entry name" value="Thiolase-like"/>
    <property type="match status" value="1"/>
</dbReference>
<dbReference type="Pfam" id="PF23024">
    <property type="entry name" value="AMP-dom_DIP2-like"/>
    <property type="match status" value="1"/>
</dbReference>
<dbReference type="Pfam" id="PF00501">
    <property type="entry name" value="AMP-binding"/>
    <property type="match status" value="1"/>
</dbReference>
<dbReference type="InterPro" id="IPR006162">
    <property type="entry name" value="Ppantetheine_attach_site"/>
</dbReference>
<dbReference type="FunFam" id="3.40.50.720:FF:000209">
    <property type="entry name" value="Polyketide synthase Pks12"/>
    <property type="match status" value="1"/>
</dbReference>
<dbReference type="InterPro" id="IPR014031">
    <property type="entry name" value="Ketoacyl_synth_C"/>
</dbReference>
<gene>
    <name evidence="18" type="ORF">BN159_0686</name>
</gene>
<keyword evidence="19" id="KW-1185">Reference proteome</keyword>
<evidence type="ECO:0000259" key="16">
    <source>
        <dbReference type="PROSITE" id="PS52004"/>
    </source>
</evidence>
<dbReference type="Pfam" id="PF08659">
    <property type="entry name" value="KR"/>
    <property type="match status" value="1"/>
</dbReference>
<feature type="domain" description="PKS/mFAS DH" evidence="17">
    <location>
        <begin position="1579"/>
        <end position="1863"/>
    </location>
</feature>
<dbReference type="InterPro" id="IPR013154">
    <property type="entry name" value="ADH-like_N"/>
</dbReference>
<keyword evidence="11" id="KW-0511">Multifunctional enzyme</keyword>
<keyword evidence="3" id="KW-0596">Phosphopantetheine</keyword>
<dbReference type="SUPFAM" id="SSF56801">
    <property type="entry name" value="Acetyl-CoA synthetase-like"/>
    <property type="match status" value="1"/>
</dbReference>
<dbReference type="PROSITE" id="PS52004">
    <property type="entry name" value="KS3_2"/>
    <property type="match status" value="1"/>
</dbReference>
<proteinExistence type="inferred from homology"/>
<keyword evidence="12" id="KW-0012">Acyltransferase</keyword>
<dbReference type="InterPro" id="IPR036291">
    <property type="entry name" value="NAD(P)-bd_dom_sf"/>
</dbReference>
<dbReference type="RefSeq" id="WP_015655464.1">
    <property type="nucleotide sequence ID" value="NC_020504.1"/>
</dbReference>
<dbReference type="InterPro" id="IPR025110">
    <property type="entry name" value="AMP-bd_C"/>
</dbReference>
<keyword evidence="9" id="KW-0443">Lipid metabolism</keyword>
<feature type="domain" description="Ketosynthase family 3 (KS3)" evidence="16">
    <location>
        <begin position="691"/>
        <end position="1116"/>
    </location>
</feature>
<dbReference type="InterPro" id="IPR049551">
    <property type="entry name" value="PKS_DH_C"/>
</dbReference>
<dbReference type="InterPro" id="IPR016035">
    <property type="entry name" value="Acyl_Trfase/lysoPLipase"/>
</dbReference>
<dbReference type="InterPro" id="IPR042104">
    <property type="entry name" value="PKS_dehydratase_sf"/>
</dbReference>
<dbReference type="PATRIC" id="fig|1214101.3.peg.695"/>
<dbReference type="STRING" id="1214101.BN159_0686"/>
<dbReference type="FunFam" id="3.40.47.10:FF:000019">
    <property type="entry name" value="Polyketide synthase type I"/>
    <property type="match status" value="1"/>
</dbReference>
<feature type="region of interest" description="Disordered" evidence="14">
    <location>
        <begin position="2807"/>
        <end position="2827"/>
    </location>
</feature>
<evidence type="ECO:0000256" key="6">
    <source>
        <dbReference type="ARBA" id="ARBA00022737"/>
    </source>
</evidence>
<dbReference type="GO" id="GO:0004312">
    <property type="term" value="F:fatty acid synthase activity"/>
    <property type="evidence" value="ECO:0007669"/>
    <property type="project" value="TreeGrafter"/>
</dbReference>
<dbReference type="PROSITE" id="PS00606">
    <property type="entry name" value="KS3_1"/>
    <property type="match status" value="1"/>
</dbReference>
<keyword evidence="4" id="KW-0597">Phosphoprotein</keyword>
<dbReference type="GO" id="GO:0031177">
    <property type="term" value="F:phosphopantetheine binding"/>
    <property type="evidence" value="ECO:0007669"/>
    <property type="project" value="InterPro"/>
</dbReference>
<dbReference type="CDD" id="cd05931">
    <property type="entry name" value="FAAL"/>
    <property type="match status" value="1"/>
</dbReference>
<dbReference type="InterPro" id="IPR036736">
    <property type="entry name" value="ACP-like_sf"/>
</dbReference>
<dbReference type="SUPFAM" id="SSF47336">
    <property type="entry name" value="ACP-like"/>
    <property type="match status" value="2"/>
</dbReference>
<keyword evidence="8" id="KW-0521">NADP</keyword>
<organism evidence="18 19">
    <name type="scientific">Streptomyces davaonensis (strain DSM 101723 / JCM 4913 / KCC S-0913 / 768)</name>
    <dbReference type="NCBI Taxonomy" id="1214101"/>
    <lineage>
        <taxon>Bacteria</taxon>
        <taxon>Bacillati</taxon>
        <taxon>Actinomycetota</taxon>
        <taxon>Actinomycetes</taxon>
        <taxon>Kitasatosporales</taxon>
        <taxon>Streptomycetaceae</taxon>
        <taxon>Streptomyces</taxon>
    </lineage>
</organism>
<dbReference type="CDD" id="cd08955">
    <property type="entry name" value="KR_2_FAS_SDR_x"/>
    <property type="match status" value="1"/>
</dbReference>
<dbReference type="InterPro" id="IPR018201">
    <property type="entry name" value="Ketoacyl_synth_AS"/>
</dbReference>
<dbReference type="PROSITE" id="PS52019">
    <property type="entry name" value="PKS_MFAS_DH"/>
    <property type="match status" value="1"/>
</dbReference>
<dbReference type="Pfam" id="PF21089">
    <property type="entry name" value="PKS_DH_N"/>
    <property type="match status" value="1"/>
</dbReference>
<dbReference type="SUPFAM" id="SSF50129">
    <property type="entry name" value="GroES-like"/>
    <property type="match status" value="1"/>
</dbReference>
<dbReference type="Gene3D" id="3.40.50.12780">
    <property type="entry name" value="N-terminal domain of ligase-like"/>
    <property type="match status" value="1"/>
</dbReference>
<dbReference type="GO" id="GO:0016491">
    <property type="term" value="F:oxidoreductase activity"/>
    <property type="evidence" value="ECO:0007669"/>
    <property type="project" value="InterPro"/>
</dbReference>
<dbReference type="SUPFAM" id="SSF52151">
    <property type="entry name" value="FabD/lysophospholipase-like"/>
    <property type="match status" value="1"/>
</dbReference>
<dbReference type="Pfam" id="PF00109">
    <property type="entry name" value="ketoacyl-synt"/>
    <property type="match status" value="1"/>
</dbReference>
<evidence type="ECO:0000259" key="15">
    <source>
        <dbReference type="PROSITE" id="PS50075"/>
    </source>
</evidence>
<feature type="domain" description="Carrier" evidence="15">
    <location>
        <begin position="598"/>
        <end position="675"/>
    </location>
</feature>
<evidence type="ECO:0000256" key="1">
    <source>
        <dbReference type="ARBA" id="ARBA00004792"/>
    </source>
</evidence>
<dbReference type="FunFam" id="3.40.366.10:FF:000002">
    <property type="entry name" value="Probable polyketide synthase 2"/>
    <property type="match status" value="1"/>
</dbReference>
<dbReference type="Pfam" id="PF00698">
    <property type="entry name" value="Acyl_transf_1"/>
    <property type="match status" value="1"/>
</dbReference>
<dbReference type="Pfam" id="PF00550">
    <property type="entry name" value="PP-binding"/>
    <property type="match status" value="2"/>
</dbReference>
<dbReference type="SMART" id="SM01294">
    <property type="entry name" value="PKS_PP_betabranch"/>
    <property type="match status" value="1"/>
</dbReference>
<dbReference type="KEGG" id="sdv:BN159_0686"/>
<evidence type="ECO:0000256" key="13">
    <source>
        <dbReference type="PROSITE-ProRule" id="PRU01363"/>
    </source>
</evidence>
<dbReference type="Gene3D" id="3.40.50.720">
    <property type="entry name" value="NAD(P)-binding Rossmann-like Domain"/>
    <property type="match status" value="3"/>
</dbReference>
<feature type="domain" description="Carrier" evidence="15">
    <location>
        <begin position="2715"/>
        <end position="2792"/>
    </location>
</feature>
<keyword evidence="10" id="KW-0045">Antibiotic biosynthesis</keyword>
<dbReference type="PROSITE" id="PS50075">
    <property type="entry name" value="CARRIER"/>
    <property type="match status" value="2"/>
</dbReference>
<dbReference type="PROSITE" id="PS00455">
    <property type="entry name" value="AMP_BINDING"/>
    <property type="match status" value="1"/>
</dbReference>
<dbReference type="CDD" id="cd05195">
    <property type="entry name" value="enoyl_red"/>
    <property type="match status" value="1"/>
</dbReference>
<dbReference type="InterPro" id="IPR000873">
    <property type="entry name" value="AMP-dep_synth/lig_dom"/>
</dbReference>
<dbReference type="InterPro" id="IPR049900">
    <property type="entry name" value="PKS_mFAS_DH"/>
</dbReference>
<dbReference type="InterPro" id="IPR045851">
    <property type="entry name" value="AMP-bd_C_sf"/>
</dbReference>
<evidence type="ECO:0000256" key="8">
    <source>
        <dbReference type="ARBA" id="ARBA00022857"/>
    </source>
</evidence>
<evidence type="ECO:0000256" key="9">
    <source>
        <dbReference type="ARBA" id="ARBA00023098"/>
    </source>
</evidence>
<dbReference type="Pfam" id="PF08240">
    <property type="entry name" value="ADH_N"/>
    <property type="match status" value="1"/>
</dbReference>
<dbReference type="Pfam" id="PF14765">
    <property type="entry name" value="PS-DH"/>
    <property type="match status" value="1"/>
</dbReference>
<dbReference type="GO" id="GO:0033068">
    <property type="term" value="P:macrolide biosynthetic process"/>
    <property type="evidence" value="ECO:0007669"/>
    <property type="project" value="UniProtKB-ARBA"/>
</dbReference>
<dbReference type="SMART" id="SM00827">
    <property type="entry name" value="PKS_AT"/>
    <property type="match status" value="1"/>
</dbReference>
<dbReference type="HOGENOM" id="CLU_000022_35_2_11"/>
<dbReference type="GO" id="GO:0071770">
    <property type="term" value="P:DIM/DIP cell wall layer assembly"/>
    <property type="evidence" value="ECO:0007669"/>
    <property type="project" value="TreeGrafter"/>
</dbReference>
<dbReference type="InterPro" id="IPR020807">
    <property type="entry name" value="PKS_DH"/>
</dbReference>
<dbReference type="InterPro" id="IPR050091">
    <property type="entry name" value="PKS_NRPS_Biosynth_Enz"/>
</dbReference>
<dbReference type="CDD" id="cd00833">
    <property type="entry name" value="PKS"/>
    <property type="match status" value="1"/>
</dbReference>
<dbReference type="InterPro" id="IPR013968">
    <property type="entry name" value="PKS_KR"/>
</dbReference>
<keyword evidence="5" id="KW-0808">Transferase</keyword>
<accession>K4QW58</accession>
<dbReference type="Pfam" id="PF16197">
    <property type="entry name" value="KAsynt_C_assoc"/>
    <property type="match status" value="1"/>
</dbReference>
<dbReference type="Gene3D" id="3.30.70.3290">
    <property type="match status" value="1"/>
</dbReference>
<feature type="active site" description="Proton donor; for dehydratase activity" evidence="13">
    <location>
        <position position="1778"/>
    </location>
</feature>
<dbReference type="eggNOG" id="COG3321">
    <property type="taxonomic scope" value="Bacteria"/>
</dbReference>
<dbReference type="InterPro" id="IPR013149">
    <property type="entry name" value="ADH-like_C"/>
</dbReference>
<dbReference type="GO" id="GO:0005886">
    <property type="term" value="C:plasma membrane"/>
    <property type="evidence" value="ECO:0007669"/>
    <property type="project" value="TreeGrafter"/>
</dbReference>
<dbReference type="FunFam" id="3.40.50.12780:FF:000013">
    <property type="entry name" value="Long-chain-fatty-acid--AMP ligase FadD32"/>
    <property type="match status" value="1"/>
</dbReference>
<dbReference type="Pfam" id="PF02801">
    <property type="entry name" value="Ketoacyl-synt_C"/>
    <property type="match status" value="1"/>
</dbReference>
<feature type="active site" description="Proton acceptor; for dehydratase activity" evidence="13">
    <location>
        <position position="1612"/>
    </location>
</feature>
<evidence type="ECO:0000313" key="18">
    <source>
        <dbReference type="EMBL" id="CCK25065.1"/>
    </source>
</evidence>
<dbReference type="SMART" id="SM00823">
    <property type="entry name" value="PKS_PP"/>
    <property type="match status" value="2"/>
</dbReference>
<dbReference type="InterPro" id="IPR042099">
    <property type="entry name" value="ANL_N_sf"/>
</dbReference>
<dbReference type="InterPro" id="IPR011032">
    <property type="entry name" value="GroES-like_sf"/>
</dbReference>
<name>K4QW58_STRDJ</name>
<dbReference type="Gene3D" id="3.10.129.110">
    <property type="entry name" value="Polyketide synthase dehydratase"/>
    <property type="match status" value="1"/>
</dbReference>
<dbReference type="EMBL" id="HE971709">
    <property type="protein sequence ID" value="CCK25065.1"/>
    <property type="molecule type" value="Genomic_DNA"/>
</dbReference>
<comment type="similarity">
    <text evidence="2">Belongs to the ATP-dependent AMP-binding enzyme family.</text>
</comment>
<evidence type="ECO:0000256" key="12">
    <source>
        <dbReference type="ARBA" id="ARBA00023315"/>
    </source>
</evidence>
<evidence type="ECO:0000256" key="7">
    <source>
        <dbReference type="ARBA" id="ARBA00022832"/>
    </source>
</evidence>
<dbReference type="SMART" id="SM00825">
    <property type="entry name" value="PKS_KS"/>
    <property type="match status" value="1"/>
</dbReference>
<dbReference type="PANTHER" id="PTHR43775">
    <property type="entry name" value="FATTY ACID SYNTHASE"/>
    <property type="match status" value="1"/>
</dbReference>
<dbReference type="Gene3D" id="3.90.180.10">
    <property type="entry name" value="Medium-chain alcohol dehydrogenases, catalytic domain"/>
    <property type="match status" value="1"/>
</dbReference>
<evidence type="ECO:0000256" key="10">
    <source>
        <dbReference type="ARBA" id="ARBA00023194"/>
    </source>
</evidence>
<dbReference type="InterPro" id="IPR014043">
    <property type="entry name" value="Acyl_transferase_dom"/>
</dbReference>
<dbReference type="GO" id="GO:0005737">
    <property type="term" value="C:cytoplasm"/>
    <property type="evidence" value="ECO:0007669"/>
    <property type="project" value="TreeGrafter"/>
</dbReference>
<dbReference type="InterPro" id="IPR049552">
    <property type="entry name" value="PKS_DH_N"/>
</dbReference>
<feature type="region of interest" description="N-terminal hotdog fold" evidence="13">
    <location>
        <begin position="1579"/>
        <end position="1704"/>
    </location>
</feature>
<evidence type="ECO:0000256" key="14">
    <source>
        <dbReference type="SAM" id="MobiDB-lite"/>
    </source>
</evidence>
<dbReference type="OrthoDB" id="9778690at2"/>
<dbReference type="Gene3D" id="1.10.1200.10">
    <property type="entry name" value="ACP-like"/>
    <property type="match status" value="2"/>
</dbReference>
<dbReference type="GO" id="GO:0006633">
    <property type="term" value="P:fatty acid biosynthetic process"/>
    <property type="evidence" value="ECO:0007669"/>
    <property type="project" value="InterPro"/>
</dbReference>
<dbReference type="InterPro" id="IPR032821">
    <property type="entry name" value="PKS_assoc"/>
</dbReference>
<dbReference type="InterPro" id="IPR020845">
    <property type="entry name" value="AMP-binding_CS"/>
</dbReference>
<comment type="pathway">
    <text evidence="1">Antibiotic biosynthesis.</text>
</comment>
<dbReference type="InterPro" id="IPR016036">
    <property type="entry name" value="Malonyl_transacylase_ACP-bd"/>
</dbReference>
<dbReference type="Pfam" id="PF00107">
    <property type="entry name" value="ADH_zinc_N"/>
    <property type="match status" value="1"/>
</dbReference>
<dbReference type="InterPro" id="IPR014030">
    <property type="entry name" value="Ketoacyl_synth_N"/>
</dbReference>
<dbReference type="InterPro" id="IPR020843">
    <property type="entry name" value="ER"/>
</dbReference>
<dbReference type="eggNOG" id="COG0318">
    <property type="taxonomic scope" value="Bacteria"/>
</dbReference>
<evidence type="ECO:0000256" key="5">
    <source>
        <dbReference type="ARBA" id="ARBA00022679"/>
    </source>
</evidence>
<dbReference type="PANTHER" id="PTHR43775:SF37">
    <property type="entry name" value="SI:DKEY-61P9.11"/>
    <property type="match status" value="1"/>
</dbReference>
<dbReference type="PROSITE" id="PS00012">
    <property type="entry name" value="PHOSPHOPANTETHEINE"/>
    <property type="match status" value="1"/>
</dbReference>
<dbReference type="SMART" id="SM00829">
    <property type="entry name" value="PKS_ER"/>
    <property type="match status" value="1"/>
</dbReference>
<sequence>MPGRDSESLVDHFRATFADHPQARTFRFLVDGEGEPQSMTDAEVDLRARTIAAVLRERYSAGERALILCPSGLDYMVSFFACLYAGIIAVPAYPPDPAFLKRTLPRLVGVIEDAEPVVILAPAKTVALADTFQEHAPALRSITWLAVDDLDTAAADGWRHPGTRRDDIAFLQYTSGSTSRPKGVMVSHGNLLHNIDAAFDRVFDRDATDQHVVSWLPPFHDMGLIFSLLTPPYAGLPVTFMAPYSFLKRPYRWLKAISDTGATASAAPNFAYDLTVAKVTEKERETLDLSRWRSAANGAEPVRRETMERFTAAFADCGFRATAHQPSYGLAEGTLMVSTCDVNATAVWRDLAPDALAAGRAEDAAPGGPSRTVVGCGTSMSDQRVAIVDPRTRTALPDGSVGEIWVAGPSVAHGYWHRAEETEDIFRAHLADTGEGPFLRTGDVGFVDGPEVYVTGRAKDVIIIAGRNHYPQDIERTVESLDRGLREGCGVAGSRDLDGEERLIVIQEYRGSKDPAEHQRIIVAIREELAREHGLQVYAVALVRAGSVPKTTSGKLQRSACLDGFMRGELKTVAVWRQDRDGVVPGASAEPTGPAGPDAAPEIEGWLREVLADAIGSRPAAIDPTVPFAAYGLQSVQMVTMAGDLERRLGRPVEATVVWEHPTVEKLARHLAGTQATPTTPQALPSAPADADPIAVVGIGCRFPGGADSPDGFWQLLREGRDAITEVPAERWNTEDFTAEDPKTPGRTNSRWGGFLDGVDRFDPGFFGIARQEAVRMDPQQRLLAEVAHEALEDAGLPADRLAGSQAGVFVGVSTFDYAMHQLRDLDAIDAYTGTGSALSIAANRLSYLLDLRGPSIAVDTACSSSLVAVLQAVASLERGDCELALAGGVNLVLSPAQAINFSKAGAMSADGRCKPFDAAADGYVRSEGAGVVVLKPLSRALADGDRVYAVIRGGAVNSDGASNGLMAPNPQAQEAVLRAAYTRAGVRPADVRYVEAHGTGTSLGDPIEAKALGAVLGEGRDPQQPCLIGSVKSNLGHMEAAAGIGGLIKTALVLHHRAVPPTVHYREPNPHIPFDRLPLRVADALKPWPGDDGPALAGVSSFGFGGTNAHLVLEAAPPAVPRPAPEGAVLLPVSARTEQALRGLAARYEARLADPDLTPGALASAAALRRTHHEHRLACTGTTVDELRAGLAAFARGEQVTGLSAGVRRVGRRPRPVFVCAGQGPRWWPVAADLLAGEPVFRAVIERADALLRRHTDFSLLEQLAADQNSSRLADTAVGQPALVAVQIALAALWRSWGVEPAAVVGHSVGEISAAHLSGALSLEDALVVALHRGTVLHAASGKGRMAVVGLPADEVRQLLTDRRPGPVWVAAANSPSSSVLSGEAAALTELARALEAEGVYCRLLESVDFASHCPLMEPVASELWRLLPGLTPRAAAVPMLSTVTGEPVSGESLDAEYWASNLTRPVLFDGAVTALAESGHDMFIELSPHPMLIDAMAERLSSYEDTVAVPSLRRDEPGRAAVLTALGRLYSAGFQVEWQRVYGAPGPVTDLPTYPWQRTRCWFGEETAVRRPVGDGHPVLRSHVRSAVAPHADHWSAPVDLAGFGYLTDHQVAGAAVLPASLVLDAALAAARTRLGADATVTDLHLTRLTAMPDRSEADTVQLVLLPGTAETGSLRLFTRGGEDDDWAQAAHGSYHRASDRSGADPLSEVRARCATVVEAGDHYAAMRRSGLFYGPAFQGVGELWRGSGEALARLRDRADLTDDLGAHLVHPAVLDSALQALGAALGDIPGSATYLPVRVGGFTLFAERAVPRWAHASVAAPEADADEITGAGVVLYDDSGAVVGELTGVALRRVNGTDARDPASRDLYGVAWDEAEAVGEGRAGRWLLFADRGGVGAGIAAALAARGGTCATVTAGPAYRVTEPGRYEIDPDSPEHLAALLADFGDGLDGIVDARALDLDLTEDATPEQLLAAHDAACVPALRLVQQLAPLDSAPRLVLLTRGAQQAEEGDRTAVAQAALWGLARVAKLEHGELRPVIVDLDPARPQGEAERIVDELLRPGDDDQVALRAGTRRTPALRPWTGGSVAGEQVPRWPFDPARDGNHRILAARPGMLSSLRPTHWHRTPPGPGQVEIEVAAAGLNFSDVLKAMNTYPGAEGIVPLGAECAGRVSAVGEGVTQVRVGDAVMAVGAHGMAAFTTVSGALVTRQPQGLTPEQAAAVPIAFLTAVHALEQLARLRKGETVLIHSATGGVGLAALQVAQRCGAQVFATAGSEEKRDLLRSLGVEHVMDSRSLAFADEITSATDGRGVDVVLNSTTGEALIRSMRLLAPGGRFVEIGKRDIFDDSHIGLGFFKDNRAFFAVDLEQTIRERDGLIAELLDEVGQGFQRGEFTALPVTVHAYGEAASAFATMARAQHIGKLVLRPEKRQLIAKGPESAPVRPDASYLITGGLGALGLETARYLVAQGARHLVLVGRSAPSTEAERAVTELRGSAEVSTLRADLSRHDDVADVLARIDADMPPLAGVVHAAGVLDDGLLTGLDPDRFRAVAAPKSVAAWHLHRATAGRDLDFFVLYSSAAAVLGSPGQGNYAAASAFVDALAHHRRSLGLPALSIDWGPWAEIGLAARPDRGAALSARGVRSISPEQGIATLDLLLRGSATQLCVLPVDRDGLSGHTGGGLLGTLADDSGRAEAGPRGQDDVRRRMLAVEPGRRRRAVLIDHCRALAARVVGAEPATVDTSAPFTAMGFDSLLALELRMGLETSLGVSLPTTVTWRFPAIDKLVPFLAERMEIELEIDLESVVPAAPPPVPAAPEPAGDDGSPDLDTMSAAELEALLLAKTNQIDEGGLR</sequence>
<dbReference type="Proteomes" id="UP000008043">
    <property type="component" value="Chromosome"/>
</dbReference>
<evidence type="ECO:0000256" key="4">
    <source>
        <dbReference type="ARBA" id="ARBA00022553"/>
    </source>
</evidence>
<evidence type="ECO:0000256" key="3">
    <source>
        <dbReference type="ARBA" id="ARBA00022450"/>
    </source>
</evidence>
<dbReference type="InterPro" id="IPR020806">
    <property type="entry name" value="PKS_PP-bd"/>
</dbReference>
<dbReference type="SUPFAM" id="SSF51735">
    <property type="entry name" value="NAD(P)-binding Rossmann-fold domains"/>
    <property type="match status" value="3"/>
</dbReference>
<evidence type="ECO:0000256" key="11">
    <source>
        <dbReference type="ARBA" id="ARBA00023268"/>
    </source>
</evidence>
<dbReference type="eggNOG" id="COG0604">
    <property type="taxonomic scope" value="Bacteria"/>
</dbReference>